<evidence type="ECO:0000313" key="9">
    <source>
        <dbReference type="Proteomes" id="UP000321409"/>
    </source>
</evidence>
<keyword evidence="3 6" id="KW-0812">Transmembrane</keyword>
<evidence type="ECO:0000313" key="8">
    <source>
        <dbReference type="EMBL" id="GEP23742.1"/>
    </source>
</evidence>
<dbReference type="InterPro" id="IPR036259">
    <property type="entry name" value="MFS_trans_sf"/>
</dbReference>
<evidence type="ECO:0000256" key="2">
    <source>
        <dbReference type="ARBA" id="ARBA00022448"/>
    </source>
</evidence>
<protein>
    <submittedName>
        <fullName evidence="8">MFS transporter</fullName>
    </submittedName>
</protein>
<keyword evidence="5 6" id="KW-0472">Membrane</keyword>
<feature type="transmembrane region" description="Helical" evidence="6">
    <location>
        <begin position="109"/>
        <end position="128"/>
    </location>
</feature>
<feature type="transmembrane region" description="Helical" evidence="6">
    <location>
        <begin position="335"/>
        <end position="354"/>
    </location>
</feature>
<dbReference type="Gene3D" id="1.20.1720.10">
    <property type="entry name" value="Multidrug resistance protein D"/>
    <property type="match status" value="1"/>
</dbReference>
<dbReference type="PANTHER" id="PTHR42718">
    <property type="entry name" value="MAJOR FACILITATOR SUPERFAMILY MULTIDRUG TRANSPORTER MFSC"/>
    <property type="match status" value="1"/>
</dbReference>
<feature type="transmembrane region" description="Helical" evidence="6">
    <location>
        <begin position="206"/>
        <end position="224"/>
    </location>
</feature>
<feature type="transmembrane region" description="Helical" evidence="6">
    <location>
        <begin position="77"/>
        <end position="103"/>
    </location>
</feature>
<comment type="subcellular location">
    <subcellularLocation>
        <location evidence="1">Cell membrane</location>
        <topology evidence="1">Multi-pass membrane protein</topology>
    </subcellularLocation>
</comment>
<evidence type="ECO:0000259" key="7">
    <source>
        <dbReference type="PROSITE" id="PS50850"/>
    </source>
</evidence>
<dbReference type="Pfam" id="PF07690">
    <property type="entry name" value="MFS_1"/>
    <property type="match status" value="1"/>
</dbReference>
<comment type="caution">
    <text evidence="8">The sequence shown here is derived from an EMBL/GenBank/DDBJ whole genome shotgun (WGS) entry which is preliminary data.</text>
</comment>
<feature type="domain" description="Major facilitator superfamily (MFS) profile" evidence="7">
    <location>
        <begin position="11"/>
        <end position="468"/>
    </location>
</feature>
<accession>A0ABQ0XCA7</accession>
<feature type="transmembrane region" description="Helical" evidence="6">
    <location>
        <begin position="307"/>
        <end position="328"/>
    </location>
</feature>
<dbReference type="EMBL" id="BKAB01000017">
    <property type="protein sequence ID" value="GEP23742.1"/>
    <property type="molecule type" value="Genomic_DNA"/>
</dbReference>
<feature type="transmembrane region" description="Helical" evidence="6">
    <location>
        <begin position="230"/>
        <end position="250"/>
    </location>
</feature>
<dbReference type="PROSITE" id="PS50850">
    <property type="entry name" value="MFS"/>
    <property type="match status" value="1"/>
</dbReference>
<evidence type="ECO:0000256" key="1">
    <source>
        <dbReference type="ARBA" id="ARBA00004651"/>
    </source>
</evidence>
<feature type="transmembrane region" description="Helical" evidence="6">
    <location>
        <begin position="165"/>
        <end position="185"/>
    </location>
</feature>
<dbReference type="SUPFAM" id="SSF103473">
    <property type="entry name" value="MFS general substrate transporter"/>
    <property type="match status" value="1"/>
</dbReference>
<keyword evidence="9" id="KW-1185">Reference proteome</keyword>
<dbReference type="InterPro" id="IPR011701">
    <property type="entry name" value="MFS"/>
</dbReference>
<evidence type="ECO:0000256" key="3">
    <source>
        <dbReference type="ARBA" id="ARBA00022692"/>
    </source>
</evidence>
<dbReference type="CDD" id="cd17321">
    <property type="entry name" value="MFS_MMR_MDR_like"/>
    <property type="match status" value="1"/>
</dbReference>
<dbReference type="Proteomes" id="UP000321409">
    <property type="component" value="Unassembled WGS sequence"/>
</dbReference>
<keyword evidence="2" id="KW-0813">Transport</keyword>
<evidence type="ECO:0000256" key="5">
    <source>
        <dbReference type="ARBA" id="ARBA00023136"/>
    </source>
</evidence>
<feature type="transmembrane region" description="Helical" evidence="6">
    <location>
        <begin position="360"/>
        <end position="381"/>
    </location>
</feature>
<feature type="transmembrane region" description="Helical" evidence="6">
    <location>
        <begin position="270"/>
        <end position="295"/>
    </location>
</feature>
<dbReference type="RefSeq" id="WP_057865845.1">
    <property type="nucleotide sequence ID" value="NZ_BKAB01000017.1"/>
</dbReference>
<gene>
    <name evidence="8" type="primary">ydiC</name>
    <name evidence="8" type="ORF">LDI01_13350</name>
</gene>
<feature type="transmembrane region" description="Helical" evidence="6">
    <location>
        <begin position="444"/>
        <end position="465"/>
    </location>
</feature>
<proteinExistence type="predicted"/>
<feature type="transmembrane region" description="Helical" evidence="6">
    <location>
        <begin position="42"/>
        <end position="65"/>
    </location>
</feature>
<feature type="transmembrane region" description="Helical" evidence="6">
    <location>
        <begin position="402"/>
        <end position="424"/>
    </location>
</feature>
<dbReference type="PANTHER" id="PTHR42718:SF9">
    <property type="entry name" value="MAJOR FACILITATOR SUPERFAMILY MULTIDRUG TRANSPORTER MFSC"/>
    <property type="match status" value="1"/>
</dbReference>
<reference evidence="8 9" key="1">
    <citation type="submission" date="2019-07" db="EMBL/GenBank/DDBJ databases">
        <title>Whole genome shotgun sequence of Lactobacillus diolivorans NBRC 107869.</title>
        <authorList>
            <person name="Hosoyama A."/>
            <person name="Uohara A."/>
            <person name="Ohji S."/>
            <person name="Ichikawa N."/>
        </authorList>
    </citation>
    <scope>NUCLEOTIDE SEQUENCE [LARGE SCALE GENOMIC DNA]</scope>
    <source>
        <strain evidence="8 9">NBRC 107869</strain>
    </source>
</reference>
<feature type="transmembrane region" description="Helical" evidence="6">
    <location>
        <begin position="135"/>
        <end position="153"/>
    </location>
</feature>
<sequence>MAESRGKNLSVIGVLGMFSFLTALSGSSTSLAIPKIAVTMDVSSSAATWVVQTGLITTAILLVMFGHLGDILSKNCVFLAGGSIFVLGAAITGLAPSFVILLFGRVIEAIGSAMIMANSMGIVTQYFPNDRRAEALAMISMFISVGSISGPGIGDFIMSISSWRWIYLFNVPFGLFVLWLGFKFLPIPRETWSNILKVTKGANWTGQNLFTIGIILFFLSGTFFQSGRSGLLMGLGFFVVGGAITIYSFFQDDKANLPWIAPEVIRNWGFMTSILALMLVMLVNAISNILLPFYFQSFNGMTPFTSGLIIMLQSVAMLVTTPFTGFLADRINRELMTVIGLAVLMISQIGYALFPEGLNMYRIIPAILLNGIGMSIFLSPNNALTMGMVDKKLAGVAGSFNSFARTLGLTIGISFGSAILFFQLPGVGRITSTLGNRFMQAFTNVFWVATTVSAIALVIVLVRYLSSKRHPEKAVNQ</sequence>
<dbReference type="Gene3D" id="1.20.1250.20">
    <property type="entry name" value="MFS general substrate transporter like domains"/>
    <property type="match status" value="1"/>
</dbReference>
<evidence type="ECO:0000256" key="6">
    <source>
        <dbReference type="SAM" id="Phobius"/>
    </source>
</evidence>
<name>A0ABQ0XCA7_9LACO</name>
<organism evidence="8 9">
    <name type="scientific">Lentilactobacillus diolivorans</name>
    <dbReference type="NCBI Taxonomy" id="179838"/>
    <lineage>
        <taxon>Bacteria</taxon>
        <taxon>Bacillati</taxon>
        <taxon>Bacillota</taxon>
        <taxon>Bacilli</taxon>
        <taxon>Lactobacillales</taxon>
        <taxon>Lactobacillaceae</taxon>
        <taxon>Lentilactobacillus</taxon>
    </lineage>
</organism>
<evidence type="ECO:0000256" key="4">
    <source>
        <dbReference type="ARBA" id="ARBA00022989"/>
    </source>
</evidence>
<dbReference type="InterPro" id="IPR020846">
    <property type="entry name" value="MFS_dom"/>
</dbReference>
<keyword evidence="4 6" id="KW-1133">Transmembrane helix</keyword>